<name>A0A4P9CB22_EUBML</name>
<organism evidence="2 3">
    <name type="scientific">Eubacterium maltosivorans</name>
    <dbReference type="NCBI Taxonomy" id="2041044"/>
    <lineage>
        <taxon>Bacteria</taxon>
        <taxon>Bacillati</taxon>
        <taxon>Bacillota</taxon>
        <taxon>Clostridia</taxon>
        <taxon>Eubacteriales</taxon>
        <taxon>Eubacteriaceae</taxon>
        <taxon>Eubacterium</taxon>
    </lineage>
</organism>
<keyword evidence="3" id="KW-1185">Reference proteome</keyword>
<evidence type="ECO:0000259" key="1">
    <source>
        <dbReference type="SMART" id="SM01043"/>
    </source>
</evidence>
<dbReference type="InterPro" id="IPR016032">
    <property type="entry name" value="Sig_transdc_resp-reg_C-effctor"/>
</dbReference>
<dbReference type="Pfam" id="PF03704">
    <property type="entry name" value="BTAD"/>
    <property type="match status" value="1"/>
</dbReference>
<reference evidence="2 3" key="1">
    <citation type="submission" date="2018-05" db="EMBL/GenBank/DDBJ databases">
        <title>Genome comparison of Eubacterium sp.</title>
        <authorList>
            <person name="Feng Y."/>
            <person name="Sanchez-Andrea I."/>
            <person name="Stams A.J.M."/>
            <person name="De Vos W.M."/>
        </authorList>
    </citation>
    <scope>NUCLEOTIDE SEQUENCE [LARGE SCALE GENOMIC DNA]</scope>
    <source>
        <strain evidence="2 3">YI</strain>
    </source>
</reference>
<gene>
    <name evidence="2" type="ORF">CPZ25_015550</name>
</gene>
<dbReference type="AlphaFoldDB" id="A0A4P9CB22"/>
<dbReference type="Gene3D" id="1.10.10.10">
    <property type="entry name" value="Winged helix-like DNA-binding domain superfamily/Winged helix DNA-binding domain"/>
    <property type="match status" value="1"/>
</dbReference>
<dbReference type="InterPro" id="IPR051677">
    <property type="entry name" value="AfsR-DnrI-RedD_regulator"/>
</dbReference>
<dbReference type="RefSeq" id="WP_082669388.1">
    <property type="nucleotide sequence ID" value="NZ_CP029487.1"/>
</dbReference>
<sequence>MEQRNPMLEVQMFGGFSIAGDGAALNEESIRSEMMTKLFIYILCHRQKEITVQELAEVLWEEDESDNPAGALKNLMYRLRTLIKKTWGRNDFILTGRGAYIWNQDIPVSLDIETFEKSIKQAGKHKDPVCRIGLYNEAVTLYKGEFLPKFASEYWVASQAAYYHTTYLGAVKSLAILLESEGRYSEMASSVNKAIQIDNLDESLHCCFIRALMAQDNYKQALEHYQTTEKTLYDYLGVTPSEELRALYETIIKKTHRHERDITAVQSELMEDRTNGAFLCEYGAFQRIYRLQARQGERMGISIFLLLATISADDFPQKDEIRKEMIRDAMVHLEDVLRSSLRSGDPVAQYSSTQYVALLPTCQYETAKMVAGRIEKSFWGNYKNTHIRLRFDLDELHYE</sequence>
<dbReference type="Gene3D" id="1.25.40.10">
    <property type="entry name" value="Tetratricopeptide repeat domain"/>
    <property type="match status" value="1"/>
</dbReference>
<evidence type="ECO:0000313" key="3">
    <source>
        <dbReference type="Proteomes" id="UP000218387"/>
    </source>
</evidence>
<dbReference type="GO" id="GO:0003677">
    <property type="term" value="F:DNA binding"/>
    <property type="evidence" value="ECO:0007669"/>
    <property type="project" value="InterPro"/>
</dbReference>
<dbReference type="InterPro" id="IPR005158">
    <property type="entry name" value="BTAD"/>
</dbReference>
<dbReference type="GO" id="GO:0006355">
    <property type="term" value="P:regulation of DNA-templated transcription"/>
    <property type="evidence" value="ECO:0007669"/>
    <property type="project" value="InterPro"/>
</dbReference>
<dbReference type="Proteomes" id="UP000218387">
    <property type="component" value="Chromosome"/>
</dbReference>
<proteinExistence type="predicted"/>
<evidence type="ECO:0000313" key="2">
    <source>
        <dbReference type="EMBL" id="QCT72683.1"/>
    </source>
</evidence>
<dbReference type="InterPro" id="IPR011990">
    <property type="entry name" value="TPR-like_helical_dom_sf"/>
</dbReference>
<protein>
    <recommendedName>
        <fullName evidence="1">Bacterial transcriptional activator domain-containing protein</fullName>
    </recommendedName>
</protein>
<dbReference type="EMBL" id="CP029487">
    <property type="protein sequence ID" value="QCT72683.1"/>
    <property type="molecule type" value="Genomic_DNA"/>
</dbReference>
<feature type="domain" description="Bacterial transcriptional activator" evidence="1">
    <location>
        <begin position="110"/>
        <end position="252"/>
    </location>
</feature>
<dbReference type="SUPFAM" id="SSF46894">
    <property type="entry name" value="C-terminal effector domain of the bipartite response regulators"/>
    <property type="match status" value="1"/>
</dbReference>
<accession>A0A4P9CB22</accession>
<dbReference type="SUPFAM" id="SSF48452">
    <property type="entry name" value="TPR-like"/>
    <property type="match status" value="1"/>
</dbReference>
<dbReference type="KEGG" id="emt:CPZ25_015550"/>
<dbReference type="SMART" id="SM01043">
    <property type="entry name" value="BTAD"/>
    <property type="match status" value="1"/>
</dbReference>
<dbReference type="InterPro" id="IPR036388">
    <property type="entry name" value="WH-like_DNA-bd_sf"/>
</dbReference>
<dbReference type="PANTHER" id="PTHR35807">
    <property type="entry name" value="TRANSCRIPTIONAL REGULATOR REDD-RELATED"/>
    <property type="match status" value="1"/>
</dbReference>